<dbReference type="NCBIfam" id="TIGR00730">
    <property type="entry name" value="Rossman fold protein, TIGR00730 family"/>
    <property type="match status" value="1"/>
</dbReference>
<keyword evidence="2" id="KW-0378">Hydrolase</keyword>
<dbReference type="Pfam" id="PF03641">
    <property type="entry name" value="Lysine_decarbox"/>
    <property type="match status" value="1"/>
</dbReference>
<dbReference type="SUPFAM" id="SSF102405">
    <property type="entry name" value="MCP/YpsA-like"/>
    <property type="match status" value="1"/>
</dbReference>
<dbReference type="InterPro" id="IPR031100">
    <property type="entry name" value="LOG_fam"/>
</dbReference>
<dbReference type="PANTHER" id="PTHR31223:SF70">
    <property type="entry name" value="LOG FAMILY PROTEIN YJL055W"/>
    <property type="match status" value="1"/>
</dbReference>
<keyword evidence="2" id="KW-0203">Cytokinin biosynthesis</keyword>
<dbReference type="EMBL" id="SCWA01000001">
    <property type="protein sequence ID" value="TDL98992.1"/>
    <property type="molecule type" value="Genomic_DNA"/>
</dbReference>
<gene>
    <name evidence="3" type="ORF">ERX27_00690</name>
</gene>
<dbReference type="GO" id="GO:0009691">
    <property type="term" value="P:cytokinin biosynthetic process"/>
    <property type="evidence" value="ECO:0007669"/>
    <property type="project" value="UniProtKB-UniRule"/>
</dbReference>
<sequence length="178" mass="19799">MKSVAVFCGSRLGADIYTEQAKKLGTYLADHNIRLVYGGGNVGLMGVIADSVLASGGEVIGVIPGFLRDKEVAHNGLTELHIVDNMHERKKMMADYSDGFIMMPGGAGTLEEFFEIFTWAQLELHHKPIGIFNIDGYYHTLYQMLVEMHDRGFLDERYLSLAVLEEEPDALIKAMTLN</sequence>
<dbReference type="AlphaFoldDB" id="A0A4R6BGM1"/>
<accession>A0A4R6BGM1</accession>
<evidence type="ECO:0000313" key="3">
    <source>
        <dbReference type="EMBL" id="TDL98992.1"/>
    </source>
</evidence>
<dbReference type="InterPro" id="IPR005269">
    <property type="entry name" value="LOG"/>
</dbReference>
<evidence type="ECO:0000256" key="2">
    <source>
        <dbReference type="RuleBase" id="RU363015"/>
    </source>
</evidence>
<evidence type="ECO:0000256" key="1">
    <source>
        <dbReference type="ARBA" id="ARBA00006763"/>
    </source>
</evidence>
<evidence type="ECO:0000313" key="4">
    <source>
        <dbReference type="Proteomes" id="UP000295310"/>
    </source>
</evidence>
<dbReference type="PANTHER" id="PTHR31223">
    <property type="entry name" value="LOG FAMILY PROTEIN YJL055W"/>
    <property type="match status" value="1"/>
</dbReference>
<proteinExistence type="inferred from homology"/>
<dbReference type="OrthoDB" id="9801098at2"/>
<dbReference type="GO" id="GO:0016799">
    <property type="term" value="F:hydrolase activity, hydrolyzing N-glycosyl compounds"/>
    <property type="evidence" value="ECO:0007669"/>
    <property type="project" value="TreeGrafter"/>
</dbReference>
<dbReference type="EC" id="3.2.2.n1" evidence="2"/>
<organism evidence="3 4">
    <name type="scientific">Macrococcus brunensis</name>
    <dbReference type="NCBI Taxonomy" id="198483"/>
    <lineage>
        <taxon>Bacteria</taxon>
        <taxon>Bacillati</taxon>
        <taxon>Bacillota</taxon>
        <taxon>Bacilli</taxon>
        <taxon>Bacillales</taxon>
        <taxon>Staphylococcaceae</taxon>
        <taxon>Macrococcus</taxon>
    </lineage>
</organism>
<dbReference type="Gene3D" id="3.40.50.450">
    <property type="match status" value="1"/>
</dbReference>
<dbReference type="GO" id="GO:0005829">
    <property type="term" value="C:cytosol"/>
    <property type="evidence" value="ECO:0007669"/>
    <property type="project" value="TreeGrafter"/>
</dbReference>
<protein>
    <recommendedName>
        <fullName evidence="2">Cytokinin riboside 5'-monophosphate phosphoribohydrolase</fullName>
        <ecNumber evidence="2">3.2.2.n1</ecNumber>
    </recommendedName>
</protein>
<comment type="caution">
    <text evidence="3">The sequence shown here is derived from an EMBL/GenBank/DDBJ whole genome shotgun (WGS) entry which is preliminary data.</text>
</comment>
<comment type="similarity">
    <text evidence="1 2">Belongs to the LOG family.</text>
</comment>
<reference evidence="3 4" key="1">
    <citation type="submission" date="2019-01" db="EMBL/GenBank/DDBJ databases">
        <title>Draft genome sequences of the type strains of six Macrococcus species.</title>
        <authorList>
            <person name="Mazhar S."/>
            <person name="Altermann E."/>
            <person name="Hill C."/>
            <person name="Mcauliffe O."/>
        </authorList>
    </citation>
    <scope>NUCLEOTIDE SEQUENCE [LARGE SCALE GENOMIC DNA]</scope>
    <source>
        <strain evidence="3 4">CCM4811</strain>
    </source>
</reference>
<dbReference type="Proteomes" id="UP000295310">
    <property type="component" value="Unassembled WGS sequence"/>
</dbReference>
<name>A0A4R6BGM1_9STAP</name>
<keyword evidence="4" id="KW-1185">Reference proteome</keyword>
<dbReference type="RefSeq" id="WP_133430886.1">
    <property type="nucleotide sequence ID" value="NZ_CP092172.1"/>
</dbReference>